<gene>
    <name evidence="1" type="ORF">GRI72_13785</name>
</gene>
<accession>A0ABW9UYK8</accession>
<keyword evidence="2" id="KW-1185">Reference proteome</keyword>
<sequence>MKQHEEPKSGLTRIARLAIAAGALLVVACFGAAWNFSGGPAEAAEETASER</sequence>
<name>A0ABW9UYK8_9SPHN</name>
<evidence type="ECO:0000313" key="2">
    <source>
        <dbReference type="Proteomes" id="UP000444401"/>
    </source>
</evidence>
<protein>
    <submittedName>
        <fullName evidence="1">Uncharacterized protein</fullName>
    </submittedName>
</protein>
<evidence type="ECO:0000313" key="1">
    <source>
        <dbReference type="EMBL" id="MXO69886.1"/>
    </source>
</evidence>
<dbReference type="RefSeq" id="WP_160734484.1">
    <property type="nucleotide sequence ID" value="NZ_WTYO01000008.1"/>
</dbReference>
<dbReference type="PROSITE" id="PS51257">
    <property type="entry name" value="PROKAR_LIPOPROTEIN"/>
    <property type="match status" value="1"/>
</dbReference>
<comment type="caution">
    <text evidence="1">The sequence shown here is derived from an EMBL/GenBank/DDBJ whole genome shotgun (WGS) entry which is preliminary data.</text>
</comment>
<proteinExistence type="predicted"/>
<reference evidence="1 2" key="1">
    <citation type="submission" date="2019-12" db="EMBL/GenBank/DDBJ databases">
        <title>Genomic-based taxomic classification of the family Erythrobacteraceae.</title>
        <authorList>
            <person name="Xu L."/>
        </authorList>
    </citation>
    <scope>NUCLEOTIDE SEQUENCE [LARGE SCALE GENOMIC DNA]</scope>
    <source>
        <strain evidence="1 2">H32</strain>
    </source>
</reference>
<organism evidence="1 2">
    <name type="scientific">Pelagerythrobacter marinus</name>
    <dbReference type="NCBI Taxonomy" id="538382"/>
    <lineage>
        <taxon>Bacteria</taxon>
        <taxon>Pseudomonadati</taxon>
        <taxon>Pseudomonadota</taxon>
        <taxon>Alphaproteobacteria</taxon>
        <taxon>Sphingomonadales</taxon>
        <taxon>Erythrobacteraceae</taxon>
        <taxon>Pelagerythrobacter</taxon>
    </lineage>
</organism>
<dbReference type="EMBL" id="WTYO01000008">
    <property type="protein sequence ID" value="MXO69886.1"/>
    <property type="molecule type" value="Genomic_DNA"/>
</dbReference>
<dbReference type="Proteomes" id="UP000444401">
    <property type="component" value="Unassembled WGS sequence"/>
</dbReference>